<organism evidence="9 10">
    <name type="scientific">Ideonella azotifigens</name>
    <dbReference type="NCBI Taxonomy" id="513160"/>
    <lineage>
        <taxon>Bacteria</taxon>
        <taxon>Pseudomonadati</taxon>
        <taxon>Pseudomonadota</taxon>
        <taxon>Betaproteobacteria</taxon>
        <taxon>Burkholderiales</taxon>
        <taxon>Sphaerotilaceae</taxon>
        <taxon>Ideonella</taxon>
    </lineage>
</organism>
<name>A0ABN1KEC7_9BURK</name>
<dbReference type="PANTHER" id="PTHR30472">
    <property type="entry name" value="FERRIC ENTEROBACTIN TRANSPORT SYSTEM PERMEASE PROTEIN"/>
    <property type="match status" value="1"/>
</dbReference>
<dbReference type="InterPro" id="IPR037294">
    <property type="entry name" value="ABC_BtuC-like"/>
</dbReference>
<evidence type="ECO:0000256" key="8">
    <source>
        <dbReference type="SAM" id="Phobius"/>
    </source>
</evidence>
<evidence type="ECO:0000256" key="3">
    <source>
        <dbReference type="ARBA" id="ARBA00022448"/>
    </source>
</evidence>
<keyword evidence="5 8" id="KW-0812">Transmembrane</keyword>
<keyword evidence="4" id="KW-1003">Cell membrane</keyword>
<sequence length="335" mass="34564">MSRGRAWRIALVLAALLLLVFAVALASGSSLLSFDQVPRLLLWPDDSPAAEVLHRLRLPRALAAMSTGALLAMSGALMQVLLRNPLADPYVLGLSGAAALGALAMLALGCGLWAVQGGALVGALLAVAAVFFLGRHDMGRLDASSSQDDTPRLLLTGVMISSIAMAGVGLILSLAPGERLRGMLFWMMGDLSGSELSGWLLALPVLMCAALLPWARDLNLLLRGPGPAQMLGVPVRRVRAMVYLAASLGAAVAVCTAGTIGFVGLVVPHALRLLFGNDQRLLLPASALAGAAFLLAADTLARTVAAPLQLPVGVVTSLIGAPTFIVLLARRGGRT</sequence>
<dbReference type="PANTHER" id="PTHR30472:SF25">
    <property type="entry name" value="ABC TRANSPORTER PERMEASE PROTEIN MJ0876-RELATED"/>
    <property type="match status" value="1"/>
</dbReference>
<dbReference type="InterPro" id="IPR000522">
    <property type="entry name" value="ABC_transptr_permease_BtuC"/>
</dbReference>
<keyword evidence="6 8" id="KW-1133">Transmembrane helix</keyword>
<comment type="similarity">
    <text evidence="2">Belongs to the binding-protein-dependent transport system permease family. FecCD subfamily.</text>
</comment>
<gene>
    <name evidence="9" type="ORF">GCM10009107_50080</name>
</gene>
<dbReference type="SUPFAM" id="SSF81345">
    <property type="entry name" value="ABC transporter involved in vitamin B12 uptake, BtuC"/>
    <property type="match status" value="1"/>
</dbReference>
<keyword evidence="3" id="KW-0813">Transport</keyword>
<feature type="transmembrane region" description="Helical" evidence="8">
    <location>
        <begin position="153"/>
        <end position="176"/>
    </location>
</feature>
<evidence type="ECO:0000256" key="5">
    <source>
        <dbReference type="ARBA" id="ARBA00022692"/>
    </source>
</evidence>
<evidence type="ECO:0000256" key="2">
    <source>
        <dbReference type="ARBA" id="ARBA00007935"/>
    </source>
</evidence>
<feature type="transmembrane region" description="Helical" evidence="8">
    <location>
        <begin position="89"/>
        <end position="107"/>
    </location>
</feature>
<comment type="caution">
    <text evidence="9">The sequence shown here is derived from an EMBL/GenBank/DDBJ whole genome shotgun (WGS) entry which is preliminary data.</text>
</comment>
<dbReference type="EMBL" id="BAAAEW010000042">
    <property type="protein sequence ID" value="GAA0764229.1"/>
    <property type="molecule type" value="Genomic_DNA"/>
</dbReference>
<proteinExistence type="inferred from homology"/>
<evidence type="ECO:0000313" key="10">
    <source>
        <dbReference type="Proteomes" id="UP001500279"/>
    </source>
</evidence>
<feature type="transmembrane region" description="Helical" evidence="8">
    <location>
        <begin position="113"/>
        <end position="133"/>
    </location>
</feature>
<reference evidence="10" key="1">
    <citation type="journal article" date="2019" name="Int. J. Syst. Evol. Microbiol.">
        <title>The Global Catalogue of Microorganisms (GCM) 10K type strain sequencing project: providing services to taxonomists for standard genome sequencing and annotation.</title>
        <authorList>
            <consortium name="The Broad Institute Genomics Platform"/>
            <consortium name="The Broad Institute Genome Sequencing Center for Infectious Disease"/>
            <person name="Wu L."/>
            <person name="Ma J."/>
        </authorList>
    </citation>
    <scope>NUCLEOTIDE SEQUENCE [LARGE SCALE GENOMIC DNA]</scope>
    <source>
        <strain evidence="10">JCM 15503</strain>
    </source>
</reference>
<keyword evidence="7 8" id="KW-0472">Membrane</keyword>
<evidence type="ECO:0000256" key="1">
    <source>
        <dbReference type="ARBA" id="ARBA00004651"/>
    </source>
</evidence>
<dbReference type="Gene3D" id="1.10.3470.10">
    <property type="entry name" value="ABC transporter involved in vitamin B12 uptake, BtuC"/>
    <property type="match status" value="1"/>
</dbReference>
<feature type="transmembrane region" description="Helical" evidence="8">
    <location>
        <begin position="240"/>
        <end position="269"/>
    </location>
</feature>
<keyword evidence="10" id="KW-1185">Reference proteome</keyword>
<dbReference type="CDD" id="cd06550">
    <property type="entry name" value="TM_ABC_iron-siderophores_like"/>
    <property type="match status" value="1"/>
</dbReference>
<evidence type="ECO:0000256" key="4">
    <source>
        <dbReference type="ARBA" id="ARBA00022475"/>
    </source>
</evidence>
<protein>
    <submittedName>
        <fullName evidence="9">Iron ABC transporter permease</fullName>
    </submittedName>
</protein>
<accession>A0ABN1KEC7</accession>
<feature type="transmembrane region" description="Helical" evidence="8">
    <location>
        <begin position="308"/>
        <end position="329"/>
    </location>
</feature>
<dbReference type="Pfam" id="PF01032">
    <property type="entry name" value="FecCD"/>
    <property type="match status" value="1"/>
</dbReference>
<evidence type="ECO:0000313" key="9">
    <source>
        <dbReference type="EMBL" id="GAA0764229.1"/>
    </source>
</evidence>
<feature type="transmembrane region" description="Helical" evidence="8">
    <location>
        <begin position="61"/>
        <end position="82"/>
    </location>
</feature>
<feature type="transmembrane region" description="Helical" evidence="8">
    <location>
        <begin position="196"/>
        <end position="215"/>
    </location>
</feature>
<dbReference type="Proteomes" id="UP001500279">
    <property type="component" value="Unassembled WGS sequence"/>
</dbReference>
<evidence type="ECO:0000256" key="6">
    <source>
        <dbReference type="ARBA" id="ARBA00022989"/>
    </source>
</evidence>
<evidence type="ECO:0000256" key="7">
    <source>
        <dbReference type="ARBA" id="ARBA00023136"/>
    </source>
</evidence>
<comment type="subcellular location">
    <subcellularLocation>
        <location evidence="1">Cell membrane</location>
        <topology evidence="1">Multi-pass membrane protein</topology>
    </subcellularLocation>
</comment>